<dbReference type="InterPro" id="IPR000717">
    <property type="entry name" value="PCI_dom"/>
</dbReference>
<feature type="domain" description="PCI" evidence="8">
    <location>
        <begin position="1"/>
        <end position="164"/>
    </location>
</feature>
<dbReference type="GO" id="GO:0008180">
    <property type="term" value="C:COP9 signalosome"/>
    <property type="evidence" value="ECO:0007669"/>
    <property type="project" value="UniProtKB-KW"/>
</dbReference>
<protein>
    <recommendedName>
        <fullName evidence="8">PCI domain-containing protein</fullName>
    </recommendedName>
</protein>
<accession>A0AAN9TMU4</accession>
<evidence type="ECO:0000256" key="5">
    <source>
        <dbReference type="ARBA" id="ARBA00022790"/>
    </source>
</evidence>
<evidence type="ECO:0000256" key="7">
    <source>
        <dbReference type="SAM" id="MobiDB-lite"/>
    </source>
</evidence>
<dbReference type="PROSITE" id="PS50250">
    <property type="entry name" value="PCI"/>
    <property type="match status" value="1"/>
</dbReference>
<comment type="similarity">
    <text evidence="3">Belongs to the CSN7/EIF3M family. CSN7 subfamily.</text>
</comment>
<dbReference type="Pfam" id="PF18392">
    <property type="entry name" value="CSN7a_helixI"/>
    <property type="match status" value="1"/>
</dbReference>
<dbReference type="SMART" id="SM00088">
    <property type="entry name" value="PINT"/>
    <property type="match status" value="1"/>
</dbReference>
<sequence>MVLDKETGEKSSANNPLEQFVLLAKGAKGAAVVELAKQMLDAPGVYVFGELLDMPNVKDLENGSQKNIYELLQIFAHGTYKDYLQKQDTLPSLTESQRKKLQHLTIVSLAKKMNCIPYSLLLEEIDIKNVRALEDLIIDAIYADIIRGKLDQKNSCLEVDFAIGRDFREDNLVEMICTLEAWHNSCESVLSEVESQITRANAEKSKVMNHRAQIEHDIVELKKNFKSQADDMDDITQTERLPSNSDKCKKTSKLPKMSRVSGKFWPRSDFARK</sequence>
<keyword evidence="10" id="KW-1185">Reference proteome</keyword>
<dbReference type="EMBL" id="JBBCAQ010000010">
    <property type="protein sequence ID" value="KAK7602040.1"/>
    <property type="molecule type" value="Genomic_DNA"/>
</dbReference>
<dbReference type="GO" id="GO:0005737">
    <property type="term" value="C:cytoplasm"/>
    <property type="evidence" value="ECO:0007669"/>
    <property type="project" value="UniProtKB-SubCell"/>
</dbReference>
<comment type="subcellular location">
    <subcellularLocation>
        <location evidence="2">Cytoplasm</location>
    </subcellularLocation>
    <subcellularLocation>
        <location evidence="1">Nucleus</location>
    </subcellularLocation>
</comment>
<evidence type="ECO:0000313" key="10">
    <source>
        <dbReference type="Proteomes" id="UP001367676"/>
    </source>
</evidence>
<dbReference type="InterPro" id="IPR041481">
    <property type="entry name" value="CSN7_helixI"/>
</dbReference>
<dbReference type="Pfam" id="PF22061">
    <property type="entry name" value="CSN7_HB_subdom"/>
    <property type="match status" value="1"/>
</dbReference>
<evidence type="ECO:0000256" key="1">
    <source>
        <dbReference type="ARBA" id="ARBA00004123"/>
    </source>
</evidence>
<evidence type="ECO:0000256" key="3">
    <source>
        <dbReference type="ARBA" id="ARBA00008482"/>
    </source>
</evidence>
<name>A0AAN9TMU4_9HEMI</name>
<dbReference type="Proteomes" id="UP001367676">
    <property type="component" value="Unassembled WGS sequence"/>
</dbReference>
<evidence type="ECO:0000256" key="2">
    <source>
        <dbReference type="ARBA" id="ARBA00004496"/>
    </source>
</evidence>
<keyword evidence="4" id="KW-0963">Cytoplasm</keyword>
<dbReference type="GO" id="GO:0010387">
    <property type="term" value="P:COP9 signalosome assembly"/>
    <property type="evidence" value="ECO:0007669"/>
    <property type="project" value="InterPro"/>
</dbReference>
<evidence type="ECO:0000259" key="8">
    <source>
        <dbReference type="PROSITE" id="PS50250"/>
    </source>
</evidence>
<comment type="caution">
    <text evidence="9">The sequence shown here is derived from an EMBL/GenBank/DDBJ whole genome shotgun (WGS) entry which is preliminary data.</text>
</comment>
<evidence type="ECO:0000256" key="6">
    <source>
        <dbReference type="ARBA" id="ARBA00023242"/>
    </source>
</evidence>
<dbReference type="InterPro" id="IPR045237">
    <property type="entry name" value="COPS7/eIF3m"/>
</dbReference>
<evidence type="ECO:0000313" key="9">
    <source>
        <dbReference type="EMBL" id="KAK7602040.1"/>
    </source>
</evidence>
<reference evidence="9 10" key="1">
    <citation type="submission" date="2024-03" db="EMBL/GenBank/DDBJ databases">
        <title>Adaptation during the transition from Ophiocordyceps entomopathogen to insect associate is accompanied by gene loss and intensified selection.</title>
        <authorList>
            <person name="Ward C.M."/>
            <person name="Onetto C.A."/>
            <person name="Borneman A.R."/>
        </authorList>
    </citation>
    <scope>NUCLEOTIDE SEQUENCE [LARGE SCALE GENOMIC DNA]</scope>
    <source>
        <strain evidence="9">AWRI1</strain>
        <tissue evidence="9">Single Adult Female</tissue>
    </source>
</reference>
<dbReference type="Pfam" id="PF01399">
    <property type="entry name" value="PCI"/>
    <property type="match status" value="1"/>
</dbReference>
<dbReference type="AlphaFoldDB" id="A0AAN9TMU4"/>
<keyword evidence="6" id="KW-0539">Nucleus</keyword>
<proteinExistence type="inferred from homology"/>
<keyword evidence="5" id="KW-0736">Signalosome</keyword>
<organism evidence="9 10">
    <name type="scientific">Parthenolecanium corni</name>
    <dbReference type="NCBI Taxonomy" id="536013"/>
    <lineage>
        <taxon>Eukaryota</taxon>
        <taxon>Metazoa</taxon>
        <taxon>Ecdysozoa</taxon>
        <taxon>Arthropoda</taxon>
        <taxon>Hexapoda</taxon>
        <taxon>Insecta</taxon>
        <taxon>Pterygota</taxon>
        <taxon>Neoptera</taxon>
        <taxon>Paraneoptera</taxon>
        <taxon>Hemiptera</taxon>
        <taxon>Sternorrhyncha</taxon>
        <taxon>Coccoidea</taxon>
        <taxon>Coccidae</taxon>
        <taxon>Parthenolecanium</taxon>
    </lineage>
</organism>
<dbReference type="PANTHER" id="PTHR15350">
    <property type="entry name" value="COP9 SIGNALOSOME COMPLEX SUBUNIT 7/DENDRITIC CELL PROTEIN GA17"/>
    <property type="match status" value="1"/>
</dbReference>
<gene>
    <name evidence="9" type="ORF">V9T40_009481</name>
</gene>
<evidence type="ECO:0000256" key="4">
    <source>
        <dbReference type="ARBA" id="ARBA00022490"/>
    </source>
</evidence>
<feature type="region of interest" description="Disordered" evidence="7">
    <location>
        <begin position="232"/>
        <end position="260"/>
    </location>
</feature>
<dbReference type="PANTHER" id="PTHR15350:SF5">
    <property type="entry name" value="COP9 SIGNALOSOME COMPLEX SUBUNIT 7"/>
    <property type="match status" value="1"/>
</dbReference>